<feature type="domain" description="Notch ligand N-terminal" evidence="6">
    <location>
        <begin position="30"/>
        <end position="146"/>
    </location>
</feature>
<reference evidence="7" key="1">
    <citation type="submission" date="2022-01" db="EMBL/GenBank/DDBJ databases">
        <authorList>
            <person name="King R."/>
        </authorList>
    </citation>
    <scope>NUCLEOTIDE SEQUENCE</scope>
</reference>
<dbReference type="OrthoDB" id="283575at2759"/>
<accession>A0A9N9TZI6</accession>
<organism evidence="7 8">
    <name type="scientific">Phyllotreta striolata</name>
    <name type="common">Striped flea beetle</name>
    <name type="synonym">Crioceris striolata</name>
    <dbReference type="NCBI Taxonomy" id="444603"/>
    <lineage>
        <taxon>Eukaryota</taxon>
        <taxon>Metazoa</taxon>
        <taxon>Ecdysozoa</taxon>
        <taxon>Arthropoda</taxon>
        <taxon>Hexapoda</taxon>
        <taxon>Insecta</taxon>
        <taxon>Pterygota</taxon>
        <taxon>Neoptera</taxon>
        <taxon>Endopterygota</taxon>
        <taxon>Coleoptera</taxon>
        <taxon>Polyphaga</taxon>
        <taxon>Cucujiformia</taxon>
        <taxon>Chrysomeloidea</taxon>
        <taxon>Chrysomelidae</taxon>
        <taxon>Galerucinae</taxon>
        <taxon>Alticini</taxon>
        <taxon>Phyllotreta</taxon>
    </lineage>
</organism>
<evidence type="ECO:0000313" key="7">
    <source>
        <dbReference type="EMBL" id="CAG9863616.1"/>
    </source>
</evidence>
<keyword evidence="4" id="KW-0472">Membrane</keyword>
<evidence type="ECO:0000256" key="2">
    <source>
        <dbReference type="ARBA" id="ARBA00022692"/>
    </source>
</evidence>
<evidence type="ECO:0000256" key="3">
    <source>
        <dbReference type="ARBA" id="ARBA00022737"/>
    </source>
</evidence>
<evidence type="ECO:0000313" key="8">
    <source>
        <dbReference type="Proteomes" id="UP001153712"/>
    </source>
</evidence>
<dbReference type="GO" id="GO:0007219">
    <property type="term" value="P:Notch signaling pathway"/>
    <property type="evidence" value="ECO:0007669"/>
    <property type="project" value="InterPro"/>
</dbReference>
<keyword evidence="3" id="KW-0677">Repeat</keyword>
<dbReference type="Gene3D" id="2.60.40.3510">
    <property type="match status" value="1"/>
</dbReference>
<dbReference type="Proteomes" id="UP001153712">
    <property type="component" value="Chromosome 7"/>
</dbReference>
<evidence type="ECO:0000259" key="6">
    <source>
        <dbReference type="Pfam" id="PF07657"/>
    </source>
</evidence>
<dbReference type="AlphaFoldDB" id="A0A9N9TZI6"/>
<gene>
    <name evidence="7" type="ORF">PHYEVI_LOCUS9902</name>
</gene>
<dbReference type="EMBL" id="OU900100">
    <property type="protein sequence ID" value="CAG9863616.1"/>
    <property type="molecule type" value="Genomic_DNA"/>
</dbReference>
<keyword evidence="8" id="KW-1185">Reference proteome</keyword>
<keyword evidence="4" id="KW-1133">Transmembrane helix</keyword>
<proteinExistence type="predicted"/>
<keyword evidence="1" id="KW-0245">EGF-like domain</keyword>
<evidence type="ECO:0000256" key="1">
    <source>
        <dbReference type="ARBA" id="ARBA00022536"/>
    </source>
</evidence>
<protein>
    <recommendedName>
        <fullName evidence="6">Notch ligand N-terminal domain-containing protein</fullName>
    </recommendedName>
</protein>
<feature type="compositionally biased region" description="Basic residues" evidence="5">
    <location>
        <begin position="134"/>
        <end position="151"/>
    </location>
</feature>
<keyword evidence="2" id="KW-0812">Transmembrane</keyword>
<feature type="region of interest" description="Disordered" evidence="5">
    <location>
        <begin position="134"/>
        <end position="161"/>
    </location>
</feature>
<dbReference type="InterPro" id="IPR011651">
    <property type="entry name" value="Notch_ligand_N"/>
</dbReference>
<dbReference type="GO" id="GO:0016020">
    <property type="term" value="C:membrane"/>
    <property type="evidence" value="ECO:0007669"/>
    <property type="project" value="UniProtKB-SubCell"/>
</dbReference>
<sequence>MALRPTGFFKGYYNKGERGAFGSCWCTHGSGVFELQVLEMSNPRGELSNGECCGGGGRSPVTNRCSVSCQTFFMLCLKEYQSNVTNNGLCSFGNTSSHVIGRDSFTLADPDRGKLELPFTFRWTRSNFLVEKKKNKNKKNNKKKKKMKKLGRCPSSAFVPW</sequence>
<dbReference type="Pfam" id="PF07657">
    <property type="entry name" value="MNNL"/>
    <property type="match status" value="1"/>
</dbReference>
<evidence type="ECO:0000256" key="5">
    <source>
        <dbReference type="SAM" id="MobiDB-lite"/>
    </source>
</evidence>
<evidence type="ECO:0000256" key="4">
    <source>
        <dbReference type="ARBA" id="ARBA00022989"/>
    </source>
</evidence>
<name>A0A9N9TZI6_PHYSR</name>